<keyword evidence="1" id="KW-1133">Transmembrane helix</keyword>
<reference evidence="3 4" key="1">
    <citation type="submission" date="2017-03" db="EMBL/GenBank/DDBJ databases">
        <title>Genome analysis of strain PAMC 26510.</title>
        <authorList>
            <person name="Oh H.-M."/>
            <person name="Yang J.-A."/>
        </authorList>
    </citation>
    <scope>NUCLEOTIDE SEQUENCE [LARGE SCALE GENOMIC DNA]</scope>
    <source>
        <strain evidence="3 4">PAMC 26510</strain>
    </source>
</reference>
<feature type="transmembrane region" description="Helical" evidence="1">
    <location>
        <begin position="71"/>
        <end position="91"/>
    </location>
</feature>
<comment type="caution">
    <text evidence="3">The sequence shown here is derived from an EMBL/GenBank/DDBJ whole genome shotgun (WGS) entry which is preliminary data.</text>
</comment>
<dbReference type="GO" id="GO:0005886">
    <property type="term" value="C:plasma membrane"/>
    <property type="evidence" value="ECO:0007669"/>
    <property type="project" value="TreeGrafter"/>
</dbReference>
<organism evidence="3 4">
    <name type="scientific">Caballeronia sordidicola</name>
    <name type="common">Burkholderia sordidicola</name>
    <dbReference type="NCBI Taxonomy" id="196367"/>
    <lineage>
        <taxon>Bacteria</taxon>
        <taxon>Pseudomonadati</taxon>
        <taxon>Pseudomonadota</taxon>
        <taxon>Betaproteobacteria</taxon>
        <taxon>Burkholderiales</taxon>
        <taxon>Burkholderiaceae</taxon>
        <taxon>Caballeronia</taxon>
    </lineage>
</organism>
<name>A0A242MHS2_CABSO</name>
<dbReference type="RefSeq" id="WP_086382642.1">
    <property type="nucleotide sequence ID" value="NZ_NBTY01000135.1"/>
</dbReference>
<evidence type="ECO:0000256" key="2">
    <source>
        <dbReference type="SAM" id="SignalP"/>
    </source>
</evidence>
<dbReference type="Proteomes" id="UP000194546">
    <property type="component" value="Unassembled WGS sequence"/>
</dbReference>
<dbReference type="InterPro" id="IPR006750">
    <property type="entry name" value="YdcZ"/>
</dbReference>
<dbReference type="EMBL" id="NBTY01000135">
    <property type="protein sequence ID" value="OTP70835.1"/>
    <property type="molecule type" value="Genomic_DNA"/>
</dbReference>
<evidence type="ECO:0000313" key="4">
    <source>
        <dbReference type="Proteomes" id="UP000194546"/>
    </source>
</evidence>
<keyword evidence="2" id="KW-0732">Signal</keyword>
<evidence type="ECO:0000256" key="1">
    <source>
        <dbReference type="SAM" id="Phobius"/>
    </source>
</evidence>
<keyword evidence="1" id="KW-0812">Transmembrane</keyword>
<feature type="chain" id="PRO_5012105374" evidence="2">
    <location>
        <begin position="21"/>
        <end position="159"/>
    </location>
</feature>
<feature type="transmembrane region" description="Helical" evidence="1">
    <location>
        <begin position="36"/>
        <end position="59"/>
    </location>
</feature>
<gene>
    <name evidence="3" type="ORF">PAMC26510_24730</name>
</gene>
<proteinExistence type="predicted"/>
<dbReference type="AlphaFoldDB" id="A0A242MHS2"/>
<dbReference type="PANTHER" id="PTHR34821:SF2">
    <property type="entry name" value="INNER MEMBRANE PROTEIN YDCZ"/>
    <property type="match status" value="1"/>
</dbReference>
<accession>A0A242MHS2</accession>
<protein>
    <submittedName>
        <fullName evidence="3">Integral membrane protein</fullName>
    </submittedName>
</protein>
<keyword evidence="1" id="KW-0472">Membrane</keyword>
<evidence type="ECO:0000313" key="3">
    <source>
        <dbReference type="EMBL" id="OTP70835.1"/>
    </source>
</evidence>
<dbReference type="PANTHER" id="PTHR34821">
    <property type="entry name" value="INNER MEMBRANE PROTEIN YDCZ"/>
    <property type="match status" value="1"/>
</dbReference>
<sequence>MNLIFLLIAFCAGSAISVQAAVNSQLAGGLGGNVVAAALVSFSIGTVALAAIAVSKGGLLAAVASLPSQPIWRFSGGLLGAAAIFCTVLLAPRIGLANMLALVIAGQLLSSLAIDHFGLVGVVTRQVSTVKLAGGLVMLTGVSLTLFGNSLVQALTKHS</sequence>
<feature type="transmembrane region" description="Helical" evidence="1">
    <location>
        <begin position="132"/>
        <end position="152"/>
    </location>
</feature>
<feature type="transmembrane region" description="Helical" evidence="1">
    <location>
        <begin position="97"/>
        <end position="120"/>
    </location>
</feature>
<feature type="signal peptide" evidence="2">
    <location>
        <begin position="1"/>
        <end position="20"/>
    </location>
</feature>
<dbReference type="Pfam" id="PF04657">
    <property type="entry name" value="DMT_YdcZ"/>
    <property type="match status" value="1"/>
</dbReference>